<reference evidence="2 3" key="1">
    <citation type="submission" date="2020-08" db="EMBL/GenBank/DDBJ databases">
        <title>Genomic Encyclopedia of Type Strains, Phase IV (KMG-IV): sequencing the most valuable type-strain genomes for metagenomic binning, comparative biology and taxonomic classification.</title>
        <authorList>
            <person name="Goeker M."/>
        </authorList>
    </citation>
    <scope>NUCLEOTIDE SEQUENCE [LARGE SCALE GENOMIC DNA]</scope>
    <source>
        <strain evidence="2 3">DSM 100734</strain>
    </source>
</reference>
<name>A0A7W9Y5Z2_9HYPH</name>
<feature type="transmembrane region" description="Helical" evidence="1">
    <location>
        <begin position="58"/>
        <end position="78"/>
    </location>
</feature>
<dbReference type="EMBL" id="JACHEG010000002">
    <property type="protein sequence ID" value="MBB6162602.1"/>
    <property type="molecule type" value="Genomic_DNA"/>
</dbReference>
<dbReference type="AlphaFoldDB" id="A0A7W9Y5Z2"/>
<dbReference type="Proteomes" id="UP000547879">
    <property type="component" value="Unassembled WGS sequence"/>
</dbReference>
<evidence type="ECO:0000313" key="3">
    <source>
        <dbReference type="Proteomes" id="UP000547879"/>
    </source>
</evidence>
<keyword evidence="1" id="KW-0472">Membrane</keyword>
<evidence type="ECO:0000256" key="1">
    <source>
        <dbReference type="SAM" id="Phobius"/>
    </source>
</evidence>
<sequence>MGVAAAIIFLSLASWWFAKANKTAITWLGFVIFVLGLVPITAITSFHPYMLLAIGQALVTFPLVPIGVAVMVFGQYLYKSKLEQKEP</sequence>
<keyword evidence="3" id="KW-1185">Reference proteome</keyword>
<protein>
    <submittedName>
        <fullName evidence="2">Uncharacterized protein</fullName>
    </submittedName>
</protein>
<comment type="caution">
    <text evidence="2">The sequence shown here is derived from an EMBL/GenBank/DDBJ whole genome shotgun (WGS) entry which is preliminary data.</text>
</comment>
<dbReference type="RefSeq" id="WP_183992451.1">
    <property type="nucleotide sequence ID" value="NZ_BMHW01000002.1"/>
</dbReference>
<keyword evidence="1" id="KW-0812">Transmembrane</keyword>
<proteinExistence type="predicted"/>
<evidence type="ECO:0000313" key="2">
    <source>
        <dbReference type="EMBL" id="MBB6162602.1"/>
    </source>
</evidence>
<accession>A0A7W9Y5Z2</accession>
<organism evidence="2 3">
    <name type="scientific">Rhizobium wenxiniae</name>
    <dbReference type="NCBI Taxonomy" id="1737357"/>
    <lineage>
        <taxon>Bacteria</taxon>
        <taxon>Pseudomonadati</taxon>
        <taxon>Pseudomonadota</taxon>
        <taxon>Alphaproteobacteria</taxon>
        <taxon>Hyphomicrobiales</taxon>
        <taxon>Rhizobiaceae</taxon>
        <taxon>Rhizobium/Agrobacterium group</taxon>
        <taxon>Rhizobium</taxon>
    </lineage>
</organism>
<feature type="transmembrane region" description="Helical" evidence="1">
    <location>
        <begin position="30"/>
        <end position="51"/>
    </location>
</feature>
<gene>
    <name evidence="2" type="ORF">HNQ72_002420</name>
</gene>
<keyword evidence="1" id="KW-1133">Transmembrane helix</keyword>